<dbReference type="Pfam" id="PF00440">
    <property type="entry name" value="TetR_N"/>
    <property type="match status" value="1"/>
</dbReference>
<dbReference type="Gene3D" id="1.10.10.60">
    <property type="entry name" value="Homeodomain-like"/>
    <property type="match status" value="1"/>
</dbReference>
<dbReference type="Pfam" id="PF16859">
    <property type="entry name" value="TetR_C_11"/>
    <property type="match status" value="1"/>
</dbReference>
<dbReference type="SUPFAM" id="SSF48498">
    <property type="entry name" value="Tetracyclin repressor-like, C-terminal domain"/>
    <property type="match status" value="1"/>
</dbReference>
<dbReference type="Gene3D" id="1.10.357.10">
    <property type="entry name" value="Tetracycline Repressor, domain 2"/>
    <property type="match status" value="1"/>
</dbReference>
<dbReference type="PANTHER" id="PTHR30055">
    <property type="entry name" value="HTH-TYPE TRANSCRIPTIONAL REGULATOR RUTR"/>
    <property type="match status" value="1"/>
</dbReference>
<feature type="domain" description="HTH tetR-type" evidence="5">
    <location>
        <begin position="10"/>
        <end position="70"/>
    </location>
</feature>
<keyword evidence="7" id="KW-1185">Reference proteome</keyword>
<dbReference type="SUPFAM" id="SSF46689">
    <property type="entry name" value="Homeodomain-like"/>
    <property type="match status" value="1"/>
</dbReference>
<dbReference type="InterPro" id="IPR009057">
    <property type="entry name" value="Homeodomain-like_sf"/>
</dbReference>
<dbReference type="AlphaFoldDB" id="A0A9X2VTR9"/>
<keyword evidence="2 4" id="KW-0238">DNA-binding</keyword>
<dbReference type="RefSeq" id="WP_259628117.1">
    <property type="nucleotide sequence ID" value="NZ_JANYMP010000025.1"/>
</dbReference>
<sequence length="190" mass="20037">MSTRPGGRSARVRDAVLAATYAELAEHGYPALTVDAVATRAGVHKTTVYRRWGSVDDLLADALDQTRDTPWALPDTGTVEGDLIAITTEVAEAFGHLAVPTAVVAAAFQSPRAAGALRDFYAARQTQAALVVVRAVERGELPADVDPVDVVRTACAPLYYRVFVTREPVDVAVAERAARAALAAARAGVI</sequence>
<evidence type="ECO:0000259" key="5">
    <source>
        <dbReference type="PROSITE" id="PS50977"/>
    </source>
</evidence>
<dbReference type="GO" id="GO:0003700">
    <property type="term" value="F:DNA-binding transcription factor activity"/>
    <property type="evidence" value="ECO:0007669"/>
    <property type="project" value="TreeGrafter"/>
</dbReference>
<name>A0A9X2VTR9_9PSEU</name>
<evidence type="ECO:0000256" key="1">
    <source>
        <dbReference type="ARBA" id="ARBA00023015"/>
    </source>
</evidence>
<evidence type="ECO:0000313" key="6">
    <source>
        <dbReference type="EMBL" id="MCS7482658.1"/>
    </source>
</evidence>
<dbReference type="InterPro" id="IPR050109">
    <property type="entry name" value="HTH-type_TetR-like_transc_reg"/>
</dbReference>
<evidence type="ECO:0000256" key="2">
    <source>
        <dbReference type="ARBA" id="ARBA00023125"/>
    </source>
</evidence>
<keyword evidence="3" id="KW-0804">Transcription</keyword>
<evidence type="ECO:0000313" key="7">
    <source>
        <dbReference type="Proteomes" id="UP001141259"/>
    </source>
</evidence>
<dbReference type="InterPro" id="IPR001647">
    <property type="entry name" value="HTH_TetR"/>
</dbReference>
<feature type="DNA-binding region" description="H-T-H motif" evidence="4">
    <location>
        <begin position="33"/>
        <end position="52"/>
    </location>
</feature>
<reference evidence="6" key="1">
    <citation type="submission" date="2022-08" db="EMBL/GenBank/DDBJ databases">
        <authorList>
            <person name="Tistechok S."/>
            <person name="Samborskyy M."/>
            <person name="Roman I."/>
        </authorList>
    </citation>
    <scope>NUCLEOTIDE SEQUENCE</scope>
    <source>
        <strain evidence="6">DSM 103496</strain>
    </source>
</reference>
<dbReference type="InterPro" id="IPR011075">
    <property type="entry name" value="TetR_C"/>
</dbReference>
<dbReference type="PRINTS" id="PR00455">
    <property type="entry name" value="HTHTETR"/>
</dbReference>
<evidence type="ECO:0000256" key="3">
    <source>
        <dbReference type="ARBA" id="ARBA00023163"/>
    </source>
</evidence>
<comment type="caution">
    <text evidence="6">The sequence shown here is derived from an EMBL/GenBank/DDBJ whole genome shotgun (WGS) entry which is preliminary data.</text>
</comment>
<dbReference type="Proteomes" id="UP001141259">
    <property type="component" value="Unassembled WGS sequence"/>
</dbReference>
<dbReference type="PROSITE" id="PS50977">
    <property type="entry name" value="HTH_TETR_2"/>
    <property type="match status" value="1"/>
</dbReference>
<gene>
    <name evidence="6" type="ORF">NZH93_37925</name>
</gene>
<protein>
    <submittedName>
        <fullName evidence="6">TetR/AcrR family transcriptional regulator</fullName>
    </submittedName>
</protein>
<dbReference type="EMBL" id="JANYMP010000025">
    <property type="protein sequence ID" value="MCS7482658.1"/>
    <property type="molecule type" value="Genomic_DNA"/>
</dbReference>
<keyword evidence="1" id="KW-0805">Transcription regulation</keyword>
<evidence type="ECO:0000256" key="4">
    <source>
        <dbReference type="PROSITE-ProRule" id="PRU00335"/>
    </source>
</evidence>
<organism evidence="6 7">
    <name type="scientific">Umezawaea endophytica</name>
    <dbReference type="NCBI Taxonomy" id="1654476"/>
    <lineage>
        <taxon>Bacteria</taxon>
        <taxon>Bacillati</taxon>
        <taxon>Actinomycetota</taxon>
        <taxon>Actinomycetes</taxon>
        <taxon>Pseudonocardiales</taxon>
        <taxon>Pseudonocardiaceae</taxon>
        <taxon>Umezawaea</taxon>
    </lineage>
</organism>
<dbReference type="GO" id="GO:0000976">
    <property type="term" value="F:transcription cis-regulatory region binding"/>
    <property type="evidence" value="ECO:0007669"/>
    <property type="project" value="TreeGrafter"/>
</dbReference>
<proteinExistence type="predicted"/>
<dbReference type="PANTHER" id="PTHR30055:SF148">
    <property type="entry name" value="TETR-FAMILY TRANSCRIPTIONAL REGULATOR"/>
    <property type="match status" value="1"/>
</dbReference>
<accession>A0A9X2VTR9</accession>
<dbReference type="InterPro" id="IPR036271">
    <property type="entry name" value="Tet_transcr_reg_TetR-rel_C_sf"/>
</dbReference>